<dbReference type="InterPro" id="IPR015915">
    <property type="entry name" value="Kelch-typ_b-propeller"/>
</dbReference>
<dbReference type="InterPro" id="IPR037293">
    <property type="entry name" value="Gal_Oxidase_central_sf"/>
</dbReference>
<protein>
    <recommendedName>
        <fullName evidence="4">Galactose oxidase</fullName>
    </recommendedName>
</protein>
<evidence type="ECO:0008006" key="4">
    <source>
        <dbReference type="Google" id="ProtNLM"/>
    </source>
</evidence>
<dbReference type="SUPFAM" id="SSF117281">
    <property type="entry name" value="Kelch motif"/>
    <property type="match status" value="1"/>
</dbReference>
<sequence>NGYVLVAGGYSTSSDVNSAALYDPLTGTWTITSTMNSTRWDHPTFVLTDGNVLITGGTSGDLALNVSEIY</sequence>
<dbReference type="Proteomes" id="UP000663851">
    <property type="component" value="Unassembled WGS sequence"/>
</dbReference>
<keyword evidence="1" id="KW-0880">Kelch repeat</keyword>
<organism evidence="2 3">
    <name type="scientific">Rotaria socialis</name>
    <dbReference type="NCBI Taxonomy" id="392032"/>
    <lineage>
        <taxon>Eukaryota</taxon>
        <taxon>Metazoa</taxon>
        <taxon>Spiralia</taxon>
        <taxon>Gnathifera</taxon>
        <taxon>Rotifera</taxon>
        <taxon>Eurotatoria</taxon>
        <taxon>Bdelloidea</taxon>
        <taxon>Philodinida</taxon>
        <taxon>Philodinidae</taxon>
        <taxon>Rotaria</taxon>
    </lineage>
</organism>
<dbReference type="EMBL" id="CAJOBO010015424">
    <property type="protein sequence ID" value="CAF4621561.1"/>
    <property type="molecule type" value="Genomic_DNA"/>
</dbReference>
<dbReference type="InterPro" id="IPR006652">
    <property type="entry name" value="Kelch_1"/>
</dbReference>
<reference evidence="2" key="1">
    <citation type="submission" date="2021-02" db="EMBL/GenBank/DDBJ databases">
        <authorList>
            <person name="Nowell W R."/>
        </authorList>
    </citation>
    <scope>NUCLEOTIDE SEQUENCE</scope>
</reference>
<comment type="caution">
    <text evidence="2">The sequence shown here is derived from an EMBL/GenBank/DDBJ whole genome shotgun (WGS) entry which is preliminary data.</text>
</comment>
<evidence type="ECO:0000313" key="3">
    <source>
        <dbReference type="Proteomes" id="UP000663851"/>
    </source>
</evidence>
<feature type="non-terminal residue" evidence="2">
    <location>
        <position position="1"/>
    </location>
</feature>
<evidence type="ECO:0000313" key="2">
    <source>
        <dbReference type="EMBL" id="CAF4621561.1"/>
    </source>
</evidence>
<name>A0A821DIQ0_9BILA</name>
<dbReference type="Gene3D" id="2.130.10.80">
    <property type="entry name" value="Galactose oxidase/kelch, beta-propeller"/>
    <property type="match status" value="1"/>
</dbReference>
<dbReference type="AlphaFoldDB" id="A0A821DIQ0"/>
<gene>
    <name evidence="2" type="ORF">HFQ381_LOCUS34386</name>
</gene>
<evidence type="ECO:0000256" key="1">
    <source>
        <dbReference type="ARBA" id="ARBA00022441"/>
    </source>
</evidence>
<proteinExistence type="predicted"/>
<accession>A0A821DIQ0</accession>
<dbReference type="Pfam" id="PF01344">
    <property type="entry name" value="Kelch_1"/>
    <property type="match status" value="1"/>
</dbReference>